<feature type="domain" description="ABC transporter" evidence="11">
    <location>
        <begin position="6"/>
        <end position="247"/>
    </location>
</feature>
<dbReference type="FunFam" id="3.40.50.300:FF:000224">
    <property type="entry name" value="Energy-coupling factor transporter ATP-binding protein EcfA"/>
    <property type="match status" value="1"/>
</dbReference>
<dbReference type="OrthoDB" id="501320at2"/>
<dbReference type="PANTHER" id="PTHR43553:SF26">
    <property type="entry name" value="ABC TRANSPORTER ATP-BINDING PROTEIN BC_2655-RELATED"/>
    <property type="match status" value="1"/>
</dbReference>
<keyword evidence="3" id="KW-0813">Transport</keyword>
<dbReference type="AlphaFoldDB" id="A0A3A3GJL1"/>
<evidence type="ECO:0000256" key="7">
    <source>
        <dbReference type="ARBA" id="ARBA00022840"/>
    </source>
</evidence>
<dbReference type="PROSITE" id="PS00211">
    <property type="entry name" value="ABC_TRANSPORTER_1"/>
    <property type="match status" value="2"/>
</dbReference>
<keyword evidence="7 12" id="KW-0067">ATP-binding</keyword>
<dbReference type="GO" id="GO:0016887">
    <property type="term" value="F:ATP hydrolysis activity"/>
    <property type="evidence" value="ECO:0007669"/>
    <property type="project" value="InterPro"/>
</dbReference>
<dbReference type="GO" id="GO:0005524">
    <property type="term" value="F:ATP binding"/>
    <property type="evidence" value="ECO:0007669"/>
    <property type="project" value="UniProtKB-KW"/>
</dbReference>
<evidence type="ECO:0000256" key="5">
    <source>
        <dbReference type="ARBA" id="ARBA00022737"/>
    </source>
</evidence>
<reference evidence="12 13" key="1">
    <citation type="submission" date="2018-09" db="EMBL/GenBank/DDBJ databases">
        <title>Paenibacillus SK2017-BO5.</title>
        <authorList>
            <person name="Piskunova J.V."/>
            <person name="Dubiley S.A."/>
            <person name="Severinov K.V."/>
        </authorList>
    </citation>
    <scope>NUCLEOTIDE SEQUENCE [LARGE SCALE GENOMIC DNA]</scope>
    <source>
        <strain evidence="12 13">BO5</strain>
    </source>
</reference>
<dbReference type="GO" id="GO:0015087">
    <property type="term" value="F:cobalt ion transmembrane transporter activity"/>
    <property type="evidence" value="ECO:0007669"/>
    <property type="project" value="UniProtKB-ARBA"/>
</dbReference>
<evidence type="ECO:0000259" key="11">
    <source>
        <dbReference type="PROSITE" id="PS50893"/>
    </source>
</evidence>
<dbReference type="RefSeq" id="WP_119792710.1">
    <property type="nucleotide sequence ID" value="NZ_QYZD01000005.1"/>
</dbReference>
<dbReference type="FunFam" id="3.40.50.300:FF:001422">
    <property type="entry name" value="Cobalt ABC transporter ATP-binding protein"/>
    <property type="match status" value="1"/>
</dbReference>
<evidence type="ECO:0000256" key="10">
    <source>
        <dbReference type="ARBA" id="ARBA00025157"/>
    </source>
</evidence>
<dbReference type="Pfam" id="PF12558">
    <property type="entry name" value="DUF3744"/>
    <property type="match status" value="1"/>
</dbReference>
<keyword evidence="9" id="KW-0472">Membrane</keyword>
<evidence type="ECO:0000256" key="3">
    <source>
        <dbReference type="ARBA" id="ARBA00022448"/>
    </source>
</evidence>
<comment type="subcellular location">
    <subcellularLocation>
        <location evidence="1">Cell membrane</location>
        <topology evidence="1">Peripheral membrane protein</topology>
    </subcellularLocation>
</comment>
<dbReference type="InterPro" id="IPR003439">
    <property type="entry name" value="ABC_transporter-like_ATP-bd"/>
</dbReference>
<proteinExistence type="inferred from homology"/>
<accession>A0A3A3GJL1</accession>
<evidence type="ECO:0000256" key="8">
    <source>
        <dbReference type="ARBA" id="ARBA00022967"/>
    </source>
</evidence>
<dbReference type="GO" id="GO:0042626">
    <property type="term" value="F:ATPase-coupled transmembrane transporter activity"/>
    <property type="evidence" value="ECO:0007669"/>
    <property type="project" value="TreeGrafter"/>
</dbReference>
<comment type="similarity">
    <text evidence="2">Belongs to the ABC transporter superfamily.</text>
</comment>
<dbReference type="CDD" id="cd03225">
    <property type="entry name" value="ABC_cobalt_CbiO_domain1"/>
    <property type="match status" value="2"/>
</dbReference>
<keyword evidence="6" id="KW-0547">Nucleotide-binding</keyword>
<dbReference type="EMBL" id="QYZD01000005">
    <property type="protein sequence ID" value="RJG24912.1"/>
    <property type="molecule type" value="Genomic_DNA"/>
</dbReference>
<gene>
    <name evidence="12" type="ORF">DQX05_08700</name>
</gene>
<dbReference type="SMART" id="SM00382">
    <property type="entry name" value="AAA"/>
    <property type="match status" value="2"/>
</dbReference>
<dbReference type="PANTHER" id="PTHR43553">
    <property type="entry name" value="HEAVY METAL TRANSPORTER"/>
    <property type="match status" value="1"/>
</dbReference>
<dbReference type="InterPro" id="IPR050095">
    <property type="entry name" value="ECF_ABC_transporter_ATP-bd"/>
</dbReference>
<dbReference type="InterPro" id="IPR017871">
    <property type="entry name" value="ABC_transporter-like_CS"/>
</dbReference>
<sequence length="570" mass="62251">MREPLISFRDFSFQYRSLSEPTLKNITLNIYPGEKILIAGPSGSGKSTLAHCINGLIPFTYGGTISGEYSLQGSRPADLSIFEISRSVGTILQDQDGQFIGLSVGEDVAFAFENDCMPVAEMKPKVARALEIVDMLPHIGHSPHELSGGQKQRVSLAGVLSMEADVLLFDEPLANLDPASGKHAMALIEDIHQQTGKTILIIEHRVEDVLEQPVDRIVIMAEGRIVRTGTPDEILASSVMSTHGLREPLYVTALKYAGCELTPEDHPSSLERVSADLDNRSRLAAFAAAADAVKPLPAREPLVEMDDVRFSYDGEREVIRGVSLTIGQGERLALLGNNGAGKSTLSHLLTGIAKPSSGSIRLLGEDTRSWSIRRLGQQIGYVMQNPNHMITQAMIWDEVALGLRVRGLGEEEVSARVEETLRICGLYGYREWPISALSYGQKKRVTIASILALEPRLMILDEPTAGQDYKHYTEFMSFISRLADSGLSFLFITHDMHLALEYTERAAVLCDGAIIACGETASVLTDVSAIARANLKETSLGVLARLTGAAVPEMLVRDFIAHEKKVNHHE</sequence>
<protein>
    <submittedName>
        <fullName evidence="12">ATP-binding cassette domain-containing protein</fullName>
    </submittedName>
</protein>
<evidence type="ECO:0000256" key="6">
    <source>
        <dbReference type="ARBA" id="ARBA00022741"/>
    </source>
</evidence>
<dbReference type="Proteomes" id="UP000266177">
    <property type="component" value="Unassembled WGS sequence"/>
</dbReference>
<dbReference type="SUPFAM" id="SSF52540">
    <property type="entry name" value="P-loop containing nucleoside triphosphate hydrolases"/>
    <property type="match status" value="2"/>
</dbReference>
<name>A0A3A3GJL1_PANTH</name>
<dbReference type="Pfam" id="PF00005">
    <property type="entry name" value="ABC_tran"/>
    <property type="match status" value="2"/>
</dbReference>
<feature type="domain" description="ABC transporter" evidence="11">
    <location>
        <begin position="303"/>
        <end position="536"/>
    </location>
</feature>
<evidence type="ECO:0000256" key="9">
    <source>
        <dbReference type="ARBA" id="ARBA00023136"/>
    </source>
</evidence>
<evidence type="ECO:0000313" key="13">
    <source>
        <dbReference type="Proteomes" id="UP000266177"/>
    </source>
</evidence>
<comment type="caution">
    <text evidence="12">The sequence shown here is derived from an EMBL/GenBank/DDBJ whole genome shotgun (WGS) entry which is preliminary data.</text>
</comment>
<dbReference type="InterPro" id="IPR003593">
    <property type="entry name" value="AAA+_ATPase"/>
</dbReference>
<evidence type="ECO:0000256" key="4">
    <source>
        <dbReference type="ARBA" id="ARBA00022475"/>
    </source>
</evidence>
<dbReference type="InterPro" id="IPR015856">
    <property type="entry name" value="ABC_transpr_CbiO/EcfA_su"/>
</dbReference>
<dbReference type="Gene3D" id="3.40.50.300">
    <property type="entry name" value="P-loop containing nucleotide triphosphate hydrolases"/>
    <property type="match status" value="2"/>
</dbReference>
<dbReference type="PROSITE" id="PS50893">
    <property type="entry name" value="ABC_TRANSPORTER_2"/>
    <property type="match status" value="2"/>
</dbReference>
<organism evidence="12 13">
    <name type="scientific">Paenibacillus thiaminolyticus</name>
    <name type="common">Bacillus thiaminolyticus</name>
    <dbReference type="NCBI Taxonomy" id="49283"/>
    <lineage>
        <taxon>Bacteria</taxon>
        <taxon>Bacillati</taxon>
        <taxon>Bacillota</taxon>
        <taxon>Bacilli</taxon>
        <taxon>Bacillales</taxon>
        <taxon>Paenibacillaceae</taxon>
        <taxon>Paenibacillus</taxon>
    </lineage>
</organism>
<dbReference type="NCBIfam" id="NF010167">
    <property type="entry name" value="PRK13648.1"/>
    <property type="match status" value="2"/>
</dbReference>
<keyword evidence="8" id="KW-1278">Translocase</keyword>
<evidence type="ECO:0000256" key="1">
    <source>
        <dbReference type="ARBA" id="ARBA00004202"/>
    </source>
</evidence>
<dbReference type="InterPro" id="IPR027417">
    <property type="entry name" value="P-loop_NTPase"/>
</dbReference>
<evidence type="ECO:0000256" key="2">
    <source>
        <dbReference type="ARBA" id="ARBA00005417"/>
    </source>
</evidence>
<evidence type="ECO:0000313" key="12">
    <source>
        <dbReference type="EMBL" id="RJG24912.1"/>
    </source>
</evidence>
<keyword evidence="5" id="KW-0677">Repeat</keyword>
<comment type="function">
    <text evidence="10">Probably part of an ABC transporter complex. Responsible for energy coupling to the transport system.</text>
</comment>
<keyword evidence="4" id="KW-1003">Cell membrane</keyword>
<dbReference type="InterPro" id="IPR022216">
    <property type="entry name" value="ABC_Co_transporter"/>
</dbReference>
<dbReference type="GO" id="GO:0043190">
    <property type="term" value="C:ATP-binding cassette (ABC) transporter complex"/>
    <property type="evidence" value="ECO:0007669"/>
    <property type="project" value="TreeGrafter"/>
</dbReference>